<keyword evidence="1" id="KW-0812">Transmembrane</keyword>
<sequence>MVIATLLTDGRRYKAYETPGVSPARTWRLIGLLVATGIMLRCGAEALTLWGWDIEQPAKTGTFLFIKRLIDPFAVASGVTAMILFVLSLPGIMHQLRREPLPFDMWQAWPTVRRMLCVAVLCFVAAVGVTVTR</sequence>
<organism evidence="2 3">
    <name type="scientific">Sphingomonas hominis</name>
    <dbReference type="NCBI Taxonomy" id="2741495"/>
    <lineage>
        <taxon>Bacteria</taxon>
        <taxon>Pseudomonadati</taxon>
        <taxon>Pseudomonadota</taxon>
        <taxon>Alphaproteobacteria</taxon>
        <taxon>Sphingomonadales</taxon>
        <taxon>Sphingomonadaceae</taxon>
        <taxon>Sphingomonas</taxon>
    </lineage>
</organism>
<keyword evidence="3" id="KW-1185">Reference proteome</keyword>
<dbReference type="Proteomes" id="UP000621447">
    <property type="component" value="Unassembled WGS sequence"/>
</dbReference>
<feature type="transmembrane region" description="Helical" evidence="1">
    <location>
        <begin position="29"/>
        <end position="52"/>
    </location>
</feature>
<keyword evidence="1" id="KW-0472">Membrane</keyword>
<feature type="transmembrane region" description="Helical" evidence="1">
    <location>
        <begin position="112"/>
        <end position="131"/>
    </location>
</feature>
<dbReference type="RefSeq" id="WP_174192195.1">
    <property type="nucleotide sequence ID" value="NZ_JABULH010000001.1"/>
</dbReference>
<comment type="caution">
    <text evidence="2">The sequence shown here is derived from an EMBL/GenBank/DDBJ whole genome shotgun (WGS) entry which is preliminary data.</text>
</comment>
<proteinExistence type="predicted"/>
<accession>A0ABX2JCW6</accession>
<reference evidence="2 3" key="1">
    <citation type="submission" date="2020-06" db="EMBL/GenBank/DDBJ databases">
        <title>Sphingomonas hominis sp. nov., a member of the Sphingomonas, isolated from the hair of a 22-year-old girl.</title>
        <authorList>
            <person name="Zhang D.-F."/>
            <person name="Cui X.-W."/>
        </authorList>
    </citation>
    <scope>NUCLEOTIDE SEQUENCE [LARGE SCALE GENOMIC DNA]</scope>
    <source>
        <strain evidence="2 3">HHU CXW</strain>
    </source>
</reference>
<protein>
    <submittedName>
        <fullName evidence="2">Uncharacterized protein</fullName>
    </submittedName>
</protein>
<dbReference type="EMBL" id="JABULH010000001">
    <property type="protein sequence ID" value="NTS64145.1"/>
    <property type="molecule type" value="Genomic_DNA"/>
</dbReference>
<evidence type="ECO:0000256" key="1">
    <source>
        <dbReference type="SAM" id="Phobius"/>
    </source>
</evidence>
<evidence type="ECO:0000313" key="3">
    <source>
        <dbReference type="Proteomes" id="UP000621447"/>
    </source>
</evidence>
<keyword evidence="1" id="KW-1133">Transmembrane helix</keyword>
<evidence type="ECO:0000313" key="2">
    <source>
        <dbReference type="EMBL" id="NTS64145.1"/>
    </source>
</evidence>
<gene>
    <name evidence="2" type="ORF">HRV97_03085</name>
</gene>
<feature type="transmembrane region" description="Helical" evidence="1">
    <location>
        <begin position="73"/>
        <end position="92"/>
    </location>
</feature>
<name>A0ABX2JCW6_9SPHN</name>